<sequence>MANGKRFDPLAMTAASRTLPLGTTVRVTNLENHRNALVLVTDRVGRRGRALDLSLGAARHLGMQKQGLARVRIQRIS</sequence>
<keyword evidence="2" id="KW-0614">Plasmid</keyword>
<proteinExistence type="predicted"/>
<dbReference type="SUPFAM" id="SSF50685">
    <property type="entry name" value="Barwin-like endoglucanases"/>
    <property type="match status" value="1"/>
</dbReference>
<dbReference type="AlphaFoldDB" id="A0A6M8HYE1"/>
<evidence type="ECO:0000259" key="1">
    <source>
        <dbReference type="Pfam" id="PF03330"/>
    </source>
</evidence>
<dbReference type="RefSeq" id="WP_171836563.1">
    <property type="nucleotide sequence ID" value="NZ_CP053710.1"/>
</dbReference>
<feature type="domain" description="RlpA-like protein double-psi beta-barrel" evidence="1">
    <location>
        <begin position="2"/>
        <end position="73"/>
    </location>
</feature>
<gene>
    <name evidence="2" type="ORF">HN018_24500</name>
</gene>
<evidence type="ECO:0000313" key="3">
    <source>
        <dbReference type="Proteomes" id="UP000500767"/>
    </source>
</evidence>
<dbReference type="InterPro" id="IPR009009">
    <property type="entry name" value="RlpA-like_DPBB"/>
</dbReference>
<dbReference type="Pfam" id="PF03330">
    <property type="entry name" value="DPBB_1"/>
    <property type="match status" value="1"/>
</dbReference>
<dbReference type="Gene3D" id="2.40.40.10">
    <property type="entry name" value="RlpA-like domain"/>
    <property type="match status" value="1"/>
</dbReference>
<dbReference type="Proteomes" id="UP000500767">
    <property type="component" value="Plasmid unnamed2"/>
</dbReference>
<protein>
    <recommendedName>
        <fullName evidence="1">RlpA-like protein double-psi beta-barrel domain-containing protein</fullName>
    </recommendedName>
</protein>
<accession>A0A6M8HYE1</accession>
<name>A0A6M8HYE1_9PROT</name>
<evidence type="ECO:0000313" key="2">
    <source>
        <dbReference type="EMBL" id="QKE93360.1"/>
    </source>
</evidence>
<dbReference type="PANTHER" id="PTHR34183">
    <property type="entry name" value="ENDOLYTIC PEPTIDOGLYCAN TRANSGLYCOSYLASE RLPA"/>
    <property type="match status" value="1"/>
</dbReference>
<dbReference type="EMBL" id="CP053710">
    <property type="protein sequence ID" value="QKE93360.1"/>
    <property type="molecule type" value="Genomic_DNA"/>
</dbReference>
<dbReference type="InterPro" id="IPR036908">
    <property type="entry name" value="RlpA-like_sf"/>
</dbReference>
<geneLocation type="plasmid" evidence="2 3">
    <name>unnamed2</name>
</geneLocation>
<organism evidence="2 3">
    <name type="scientific">Lichenicola cladoniae</name>
    <dbReference type="NCBI Taxonomy" id="1484109"/>
    <lineage>
        <taxon>Bacteria</taxon>
        <taxon>Pseudomonadati</taxon>
        <taxon>Pseudomonadota</taxon>
        <taxon>Alphaproteobacteria</taxon>
        <taxon>Acetobacterales</taxon>
        <taxon>Acetobacteraceae</taxon>
        <taxon>Lichenicola</taxon>
    </lineage>
</organism>
<keyword evidence="3" id="KW-1185">Reference proteome</keyword>
<reference evidence="2 3" key="1">
    <citation type="journal article" date="2014" name="World J. Microbiol. Biotechnol.">
        <title>Biodiversity and physiological characteristics of Antarctic and Arctic lichens-associated bacteria.</title>
        <authorList>
            <person name="Lee Y.M."/>
            <person name="Kim E.H."/>
            <person name="Lee H.K."/>
            <person name="Hong S.G."/>
        </authorList>
    </citation>
    <scope>NUCLEOTIDE SEQUENCE [LARGE SCALE GENOMIC DNA]</scope>
    <source>
        <strain evidence="2 3">PAMC 26569</strain>
        <plasmid evidence="2">unnamed2</plasmid>
    </source>
</reference>
<dbReference type="CDD" id="cd22268">
    <property type="entry name" value="DPBB_RlpA-like"/>
    <property type="match status" value="1"/>
</dbReference>
<dbReference type="PANTHER" id="PTHR34183:SF8">
    <property type="entry name" value="ENDOLYTIC PEPTIDOGLYCAN TRANSGLYCOSYLASE RLPA-RELATED"/>
    <property type="match status" value="1"/>
</dbReference>
<dbReference type="KEGG" id="lck:HN018_24500"/>